<proteinExistence type="predicted"/>
<evidence type="ECO:0000313" key="2">
    <source>
        <dbReference type="EMBL" id="KAL2346756.1"/>
    </source>
</evidence>
<keyword evidence="1" id="KW-1133">Transmembrane helix</keyword>
<dbReference type="Proteomes" id="UP001603857">
    <property type="component" value="Unassembled WGS sequence"/>
</dbReference>
<dbReference type="Pfam" id="PF03140">
    <property type="entry name" value="DUF247"/>
    <property type="match status" value="1"/>
</dbReference>
<dbReference type="PANTHER" id="PTHR31170:SF23">
    <property type="match status" value="1"/>
</dbReference>
<keyword evidence="1" id="KW-0472">Membrane</keyword>
<feature type="transmembrane region" description="Helical" evidence="1">
    <location>
        <begin position="96"/>
        <end position="118"/>
    </location>
</feature>
<evidence type="ECO:0000313" key="3">
    <source>
        <dbReference type="Proteomes" id="UP001603857"/>
    </source>
</evidence>
<reference evidence="2 3" key="1">
    <citation type="submission" date="2024-08" db="EMBL/GenBank/DDBJ databases">
        <title>Insights into the chromosomal genome structure of Flemingia macrophylla.</title>
        <authorList>
            <person name="Ding Y."/>
            <person name="Zhao Y."/>
            <person name="Bi W."/>
            <person name="Wu M."/>
            <person name="Zhao G."/>
            <person name="Gong Y."/>
            <person name="Li W."/>
            <person name="Zhang P."/>
        </authorList>
    </citation>
    <scope>NUCLEOTIDE SEQUENCE [LARGE SCALE GENOMIC DNA]</scope>
    <source>
        <strain evidence="2">DYQJB</strain>
        <tissue evidence="2">Leaf</tissue>
    </source>
</reference>
<keyword evidence="1" id="KW-0812">Transmembrane</keyword>
<organism evidence="2 3">
    <name type="scientific">Flemingia macrophylla</name>
    <dbReference type="NCBI Taxonomy" id="520843"/>
    <lineage>
        <taxon>Eukaryota</taxon>
        <taxon>Viridiplantae</taxon>
        <taxon>Streptophyta</taxon>
        <taxon>Embryophyta</taxon>
        <taxon>Tracheophyta</taxon>
        <taxon>Spermatophyta</taxon>
        <taxon>Magnoliopsida</taxon>
        <taxon>eudicotyledons</taxon>
        <taxon>Gunneridae</taxon>
        <taxon>Pentapetalae</taxon>
        <taxon>rosids</taxon>
        <taxon>fabids</taxon>
        <taxon>Fabales</taxon>
        <taxon>Fabaceae</taxon>
        <taxon>Papilionoideae</taxon>
        <taxon>50 kb inversion clade</taxon>
        <taxon>NPAAA clade</taxon>
        <taxon>indigoferoid/millettioid clade</taxon>
        <taxon>Phaseoleae</taxon>
        <taxon>Flemingia</taxon>
    </lineage>
</organism>
<protein>
    <submittedName>
        <fullName evidence="2">Uncharacterized protein</fullName>
    </submittedName>
</protein>
<dbReference type="InterPro" id="IPR004158">
    <property type="entry name" value="DUF247_pln"/>
</dbReference>
<comment type="caution">
    <text evidence="2">The sequence shown here is derived from an EMBL/GenBank/DDBJ whole genome shotgun (WGS) entry which is preliminary data.</text>
</comment>
<name>A0ABD1NFN5_9FABA</name>
<keyword evidence="3" id="KW-1185">Reference proteome</keyword>
<evidence type="ECO:0000256" key="1">
    <source>
        <dbReference type="SAM" id="Phobius"/>
    </source>
</evidence>
<dbReference type="AlphaFoldDB" id="A0ABD1NFN5"/>
<gene>
    <name evidence="2" type="ORF">Fmac_000756</name>
</gene>
<dbReference type="EMBL" id="JBGMDY010000001">
    <property type="protein sequence ID" value="KAL2346756.1"/>
    <property type="molecule type" value="Genomic_DNA"/>
</dbReference>
<accession>A0ABD1NFN5</accession>
<sequence>MVALEQCHYPYESYITDYVVVLGLIGKTSRDVDILSRFRVLINFLGNNDRVAAMFNDLGTTITAAGFNSSYILLCRELDVFCRNPRHKLMAALRRWQGVASVGGIVIPILTFFVSFFVCIYTEV</sequence>
<dbReference type="PANTHER" id="PTHR31170">
    <property type="entry name" value="BNAC04G53230D PROTEIN"/>
    <property type="match status" value="1"/>
</dbReference>